<dbReference type="PANTHER" id="PTHR10039">
    <property type="entry name" value="AMELOGENIN"/>
    <property type="match status" value="1"/>
</dbReference>
<dbReference type="Gene3D" id="3.40.50.300">
    <property type="entry name" value="P-loop containing nucleotide triphosphate hydrolases"/>
    <property type="match status" value="1"/>
</dbReference>
<comment type="caution">
    <text evidence="6">The sequence shown here is derived from an EMBL/GenBank/DDBJ whole genome shotgun (WGS) entry which is preliminary data.</text>
</comment>
<feature type="domain" description="Nephrocystin 3-like N-terminal" evidence="5">
    <location>
        <begin position="276"/>
        <end position="438"/>
    </location>
</feature>
<dbReference type="GeneID" id="63843070"/>
<feature type="domain" description="Rhodopsin" evidence="4">
    <location>
        <begin position="1409"/>
        <end position="1496"/>
    </location>
</feature>
<dbReference type="RefSeq" id="XP_040773084.1">
    <property type="nucleotide sequence ID" value="XM_040925941.1"/>
</dbReference>
<dbReference type="InterPro" id="IPR049326">
    <property type="entry name" value="Rhodopsin_dom_fungi"/>
</dbReference>
<evidence type="ECO:0000256" key="1">
    <source>
        <dbReference type="ARBA" id="ARBA00022737"/>
    </source>
</evidence>
<dbReference type="InterPro" id="IPR056884">
    <property type="entry name" value="NPHP3-like_N"/>
</dbReference>
<keyword evidence="1" id="KW-0677">Repeat</keyword>
<sequence length="1557" mass="177399">MAPFVTTIEQTPMSHKQAETPFSRAVNDFLSDLKKNDNTKNPFLKELIARHQPVAVVTGARTQTEASADGLREFVENLQTQKRSARTYRILERLNPFINSLAKLMGVCENLLDTAPLGVSIAFAGARIVLELALQVQSCLDEVVDTMEQIGVSLKCYEKFGDAFPTSDDVQDLLASSYKHIVRFWFSVSRILSQNFLKSTFGRISNAVNKEISKALDGLNRDRDNIIALAHATSAQRSKEEKITELRRGIIEWIKSDAYVDVRTNADEQFAFRHKGTCQWMFQDERFRHWCESTKNAVLWYNAKPGSGKSVYAATIIDHLQKQGKKTAYFFYSFNSPERNRGVSGLRSLALQLLRYVESPPDRLVDRYKNEIDNHATKIDRLDIACKAVQDLLPQCEEVYLIIDGLDECQDDALTIENFQRLLKMSTYGLAKWFFSSREHENIKTAMQNCKAVELKAETTLVTQDIRSYLSAYISCEGCLGNFTEGEDNFLYSRLICDAFRGEGLTSESEIRKALVRCPKDLNSYYIRVLDKLAGKSHEEQRRARGRRTFAILITVVQSISLYELLNLLAVYDGAEDHDIMNVPTRQTIQTLCSPFIIFGKAREGDVPENPLVKLGHKTFEEFFKQNPDDLDICPTSRLRKFFLISEEAHERMGLDCLTYLQYKRYASPGLDLRAILSRPADKEHAFLPYAATFWAQHLMQLCPTKEIDQVVRRFLQSRTFWTCLAVQAHVSPYLFSRYVRGEDQMSYTPNIKKSRLRDNDWFGLPLPDWLDTFSKEGRILDRSLDDFVDEWREVMTTYPNGLIACVPLKDFKPTCSVTPLEKSRNLKVANIEQLCHSLGSPSSSKLHGTRLLGATFDKKTLWMNLLCYGSGGHFQRLQIPLFATRKGIKKSEHEFSCLENVLHWKMVIIMSAKGGEMLEAWQLEPYTLTLRRCSQNNNMQREVPLAFARDRNMPTKGMWEIRSSHTIDSASARNSTMQAVHVTRTSTSNLPGTDSNSCIKNTEKKAYHSDKSWLESANISAMTSTTAVSDGDSNDDSDDDSDDASDDIDANSGSQEAESPHELFDKYEFEKEENMFTDCLIFLRIDGHASWHPWSNPHLLWSQIGCAAHPTLPLLAFTHTACQLELVDMVTGIQKTEYLSELSGLQDFPRASLRELRFSICGKYLHFLYIAFSHATAGTQACVTALTFSFEYTENKCSKILRASPPRTSLTHWNENSIIVALPPLTCDPKILKINLPEFHHTAEENEESSDENEIFTLREAIYFPTTTTSRCPLLMYRSNKLVIEDSSYLYLVLDQPRRPSAKVPNELNIPEYNTESGSGRSIPVGDDQHDVSCDSQQSTHICGYEEGRIFVEEIDGDREVRWEKYRSNKFPWALIGYSPFILWFDYQVFVENSDNELIKLAIQAVNNACVGCATPIHAYWDNLAQQPHCLDTPRLLLGYEITNLFLDFSILRIPLPIVWHLQLHVSRKLGLAGMFLLGIFACVTSILRLTIVSGEYELTHVNMRSVRTGHDGQNGALYSPFQSWVRCNDERLTQYHALRALPSRAIMVNQEVEVV</sequence>
<feature type="region of interest" description="Disordered" evidence="2">
    <location>
        <begin position="1025"/>
        <end position="1063"/>
    </location>
</feature>
<dbReference type="OrthoDB" id="5216785at2759"/>
<evidence type="ECO:0000256" key="2">
    <source>
        <dbReference type="SAM" id="MobiDB-lite"/>
    </source>
</evidence>
<protein>
    <recommendedName>
        <fullName evidence="8">NACHT domain-containing protein</fullName>
    </recommendedName>
</protein>
<evidence type="ECO:0008006" key="8">
    <source>
        <dbReference type="Google" id="ProtNLM"/>
    </source>
</evidence>
<feature type="transmembrane region" description="Helical" evidence="3">
    <location>
        <begin position="1471"/>
        <end position="1493"/>
    </location>
</feature>
<dbReference type="Proteomes" id="UP000803844">
    <property type="component" value="Unassembled WGS sequence"/>
</dbReference>
<dbReference type="PANTHER" id="PTHR10039:SF14">
    <property type="entry name" value="NACHT DOMAIN-CONTAINING PROTEIN"/>
    <property type="match status" value="1"/>
</dbReference>
<reference evidence="6" key="1">
    <citation type="journal article" date="2020" name="Phytopathology">
        <title>Genome sequence of the chestnut blight fungus Cryphonectria parasitica EP155: A fundamental resource for an archetypical invasive plant pathogen.</title>
        <authorList>
            <person name="Crouch J.A."/>
            <person name="Dawe A."/>
            <person name="Aerts A."/>
            <person name="Barry K."/>
            <person name="Churchill A.C.L."/>
            <person name="Grimwood J."/>
            <person name="Hillman B."/>
            <person name="Milgroom M.G."/>
            <person name="Pangilinan J."/>
            <person name="Smith M."/>
            <person name="Salamov A."/>
            <person name="Schmutz J."/>
            <person name="Yadav J."/>
            <person name="Grigoriev I.V."/>
            <person name="Nuss D."/>
        </authorList>
    </citation>
    <scope>NUCLEOTIDE SEQUENCE</scope>
    <source>
        <strain evidence="6">EP155</strain>
    </source>
</reference>
<dbReference type="Pfam" id="PF20684">
    <property type="entry name" value="Fung_rhodopsin"/>
    <property type="match status" value="1"/>
</dbReference>
<evidence type="ECO:0000259" key="4">
    <source>
        <dbReference type="Pfam" id="PF20684"/>
    </source>
</evidence>
<organism evidence="6 7">
    <name type="scientific">Cryphonectria parasitica (strain ATCC 38755 / EP155)</name>
    <dbReference type="NCBI Taxonomy" id="660469"/>
    <lineage>
        <taxon>Eukaryota</taxon>
        <taxon>Fungi</taxon>
        <taxon>Dikarya</taxon>
        <taxon>Ascomycota</taxon>
        <taxon>Pezizomycotina</taxon>
        <taxon>Sordariomycetes</taxon>
        <taxon>Sordariomycetidae</taxon>
        <taxon>Diaporthales</taxon>
        <taxon>Cryphonectriaceae</taxon>
        <taxon>Cryphonectria-Endothia species complex</taxon>
        <taxon>Cryphonectria</taxon>
    </lineage>
</organism>
<feature type="region of interest" description="Disordered" evidence="2">
    <location>
        <begin position="970"/>
        <end position="1000"/>
    </location>
</feature>
<dbReference type="EMBL" id="MU032350">
    <property type="protein sequence ID" value="KAF3762105.1"/>
    <property type="molecule type" value="Genomic_DNA"/>
</dbReference>
<dbReference type="Pfam" id="PF24883">
    <property type="entry name" value="NPHP3_N"/>
    <property type="match status" value="1"/>
</dbReference>
<evidence type="ECO:0000259" key="5">
    <source>
        <dbReference type="Pfam" id="PF24883"/>
    </source>
</evidence>
<keyword evidence="3" id="KW-0472">Membrane</keyword>
<evidence type="ECO:0000313" key="7">
    <source>
        <dbReference type="Proteomes" id="UP000803844"/>
    </source>
</evidence>
<gene>
    <name evidence="6" type="ORF">M406DRAFT_76204</name>
</gene>
<evidence type="ECO:0000256" key="3">
    <source>
        <dbReference type="SAM" id="Phobius"/>
    </source>
</evidence>
<evidence type="ECO:0000313" key="6">
    <source>
        <dbReference type="EMBL" id="KAF3762105.1"/>
    </source>
</evidence>
<name>A0A9P4XWZ9_CRYP1</name>
<keyword evidence="7" id="KW-1185">Reference proteome</keyword>
<dbReference type="InterPro" id="IPR027417">
    <property type="entry name" value="P-loop_NTPase"/>
</dbReference>
<keyword evidence="3" id="KW-0812">Transmembrane</keyword>
<feature type="compositionally biased region" description="Acidic residues" evidence="2">
    <location>
        <begin position="1033"/>
        <end position="1050"/>
    </location>
</feature>
<accession>A0A9P4XWZ9</accession>
<keyword evidence="3" id="KW-1133">Transmembrane helix</keyword>
<proteinExistence type="predicted"/>